<dbReference type="RefSeq" id="WP_145235725.1">
    <property type="nucleotide sequence ID" value="NZ_CP036273.1"/>
</dbReference>
<dbReference type="HAMAP" id="MF_00649">
    <property type="entry name" value="DNA_gyrase_inhibitor_YacG"/>
    <property type="match status" value="1"/>
</dbReference>
<dbReference type="Pfam" id="PF03884">
    <property type="entry name" value="YacG"/>
    <property type="match status" value="1"/>
</dbReference>
<evidence type="ECO:0000256" key="3">
    <source>
        <dbReference type="HAMAP-Rule" id="MF_00649"/>
    </source>
</evidence>
<gene>
    <name evidence="3 5" type="primary">yacG</name>
    <name evidence="5" type="ORF">ETAA1_14950</name>
</gene>
<dbReference type="PANTHER" id="PTHR36150">
    <property type="entry name" value="DNA GYRASE INHIBITOR YACG"/>
    <property type="match status" value="1"/>
</dbReference>
<proteinExistence type="inferred from homology"/>
<dbReference type="Gene3D" id="3.30.50.10">
    <property type="entry name" value="Erythroid Transcription Factor GATA-1, subunit A"/>
    <property type="match status" value="1"/>
</dbReference>
<dbReference type="GO" id="GO:0008270">
    <property type="term" value="F:zinc ion binding"/>
    <property type="evidence" value="ECO:0007669"/>
    <property type="project" value="UniProtKB-UniRule"/>
</dbReference>
<dbReference type="Proteomes" id="UP000319576">
    <property type="component" value="Chromosome"/>
</dbReference>
<protein>
    <recommendedName>
        <fullName evidence="3">DNA gyrase inhibitor YacG</fullName>
    </recommendedName>
</protein>
<dbReference type="GO" id="GO:0006355">
    <property type="term" value="P:regulation of DNA-templated transcription"/>
    <property type="evidence" value="ECO:0007669"/>
    <property type="project" value="InterPro"/>
</dbReference>
<dbReference type="InterPro" id="IPR013088">
    <property type="entry name" value="Znf_NHR/GATA"/>
</dbReference>
<keyword evidence="2 3" id="KW-0862">Zinc</keyword>
<dbReference type="InterPro" id="IPR005584">
    <property type="entry name" value="DNA_gyrase_inhibitor_YacG"/>
</dbReference>
<dbReference type="KEGG" id="uli:ETAA1_14950"/>
<comment type="cofactor">
    <cofactor evidence="3">
        <name>Zn(2+)</name>
        <dbReference type="ChEBI" id="CHEBI:29105"/>
    </cofactor>
    <text evidence="3">Binds 1 zinc ion.</text>
</comment>
<comment type="function">
    <text evidence="3">Inhibits all the catalytic activities of DNA gyrase by preventing its interaction with DNA. Acts by binding directly to the C-terminal domain of GyrB, which probably disrupts DNA binding by the gyrase.</text>
</comment>
<dbReference type="PANTHER" id="PTHR36150:SF1">
    <property type="entry name" value="DNA GYRASE INHIBITOR YACG"/>
    <property type="match status" value="1"/>
</dbReference>
<name>A0A517XPY3_9BACT</name>
<evidence type="ECO:0000256" key="4">
    <source>
        <dbReference type="SAM" id="MobiDB-lite"/>
    </source>
</evidence>
<feature type="binding site" evidence="3">
    <location>
        <position position="30"/>
    </location>
    <ligand>
        <name>Zn(2+)</name>
        <dbReference type="ChEBI" id="CHEBI:29105"/>
    </ligand>
</feature>
<reference evidence="5 6" key="1">
    <citation type="submission" date="2019-02" db="EMBL/GenBank/DDBJ databases">
        <title>Deep-cultivation of Planctomycetes and their phenomic and genomic characterization uncovers novel biology.</title>
        <authorList>
            <person name="Wiegand S."/>
            <person name="Jogler M."/>
            <person name="Boedeker C."/>
            <person name="Pinto D."/>
            <person name="Vollmers J."/>
            <person name="Rivas-Marin E."/>
            <person name="Kohn T."/>
            <person name="Peeters S.H."/>
            <person name="Heuer A."/>
            <person name="Rast P."/>
            <person name="Oberbeckmann S."/>
            <person name="Bunk B."/>
            <person name="Jeske O."/>
            <person name="Meyerdierks A."/>
            <person name="Storesund J.E."/>
            <person name="Kallscheuer N."/>
            <person name="Luecker S."/>
            <person name="Lage O.M."/>
            <person name="Pohl T."/>
            <person name="Merkel B.J."/>
            <person name="Hornburger P."/>
            <person name="Mueller R.-W."/>
            <person name="Bruemmer F."/>
            <person name="Labrenz M."/>
            <person name="Spormann A.M."/>
            <person name="Op den Camp H."/>
            <person name="Overmann J."/>
            <person name="Amann R."/>
            <person name="Jetten M.S.M."/>
            <person name="Mascher T."/>
            <person name="Medema M.H."/>
            <person name="Devos D.P."/>
            <person name="Kaster A.-K."/>
            <person name="Ovreas L."/>
            <person name="Rohde M."/>
            <person name="Galperin M.Y."/>
            <person name="Jogler C."/>
        </authorList>
    </citation>
    <scope>NUCLEOTIDE SEQUENCE [LARGE SCALE GENOMIC DNA]</scope>
    <source>
        <strain evidence="5 6">ETA_A1</strain>
    </source>
</reference>
<keyword evidence="1 3" id="KW-0479">Metal-binding</keyword>
<organism evidence="5 6">
    <name type="scientific">Urbifossiella limnaea</name>
    <dbReference type="NCBI Taxonomy" id="2528023"/>
    <lineage>
        <taxon>Bacteria</taxon>
        <taxon>Pseudomonadati</taxon>
        <taxon>Planctomycetota</taxon>
        <taxon>Planctomycetia</taxon>
        <taxon>Gemmatales</taxon>
        <taxon>Gemmataceae</taxon>
        <taxon>Urbifossiella</taxon>
    </lineage>
</organism>
<evidence type="ECO:0000256" key="2">
    <source>
        <dbReference type="ARBA" id="ARBA00022833"/>
    </source>
</evidence>
<accession>A0A517XPY3</accession>
<feature type="region of interest" description="Disordered" evidence="4">
    <location>
        <begin position="43"/>
        <end position="65"/>
    </location>
</feature>
<evidence type="ECO:0000313" key="5">
    <source>
        <dbReference type="EMBL" id="QDU19565.1"/>
    </source>
</evidence>
<dbReference type="EMBL" id="CP036273">
    <property type="protein sequence ID" value="QDU19565.1"/>
    <property type="molecule type" value="Genomic_DNA"/>
</dbReference>
<comment type="similarity">
    <text evidence="3">Belongs to the DNA gyrase inhibitor YacG family.</text>
</comment>
<sequence>MDKVRCPICDAAMPGNRKDYPDYPFCSRRCRLVDLGRWLGEGYRVAGPSADADDRSTPGDADDPR</sequence>
<feature type="binding site" evidence="3">
    <location>
        <position position="6"/>
    </location>
    <ligand>
        <name>Zn(2+)</name>
        <dbReference type="ChEBI" id="CHEBI:29105"/>
    </ligand>
</feature>
<dbReference type="AlphaFoldDB" id="A0A517XPY3"/>
<evidence type="ECO:0000256" key="1">
    <source>
        <dbReference type="ARBA" id="ARBA00022723"/>
    </source>
</evidence>
<comment type="subunit">
    <text evidence="3">Interacts with GyrB.</text>
</comment>
<dbReference type="OrthoDB" id="9809663at2"/>
<dbReference type="SUPFAM" id="SSF57716">
    <property type="entry name" value="Glucocorticoid receptor-like (DNA-binding domain)"/>
    <property type="match status" value="1"/>
</dbReference>
<evidence type="ECO:0000313" key="6">
    <source>
        <dbReference type="Proteomes" id="UP000319576"/>
    </source>
</evidence>
<keyword evidence="6" id="KW-1185">Reference proteome</keyword>
<dbReference type="GO" id="GO:0008657">
    <property type="term" value="F:DNA topoisomerase type II (double strand cut, ATP-hydrolyzing) inhibitor activity"/>
    <property type="evidence" value="ECO:0007669"/>
    <property type="project" value="UniProtKB-UniRule"/>
</dbReference>
<feature type="binding site" evidence="3">
    <location>
        <position position="26"/>
    </location>
    <ligand>
        <name>Zn(2+)</name>
        <dbReference type="ChEBI" id="CHEBI:29105"/>
    </ligand>
</feature>
<feature type="compositionally biased region" description="Basic and acidic residues" evidence="4">
    <location>
        <begin position="52"/>
        <end position="65"/>
    </location>
</feature>
<feature type="binding site" evidence="3">
    <location>
        <position position="9"/>
    </location>
    <ligand>
        <name>Zn(2+)</name>
        <dbReference type="ChEBI" id="CHEBI:29105"/>
    </ligand>
</feature>